<evidence type="ECO:0000256" key="1">
    <source>
        <dbReference type="SAM" id="SignalP"/>
    </source>
</evidence>
<accession>A0A517U250</accession>
<feature type="signal peptide" evidence="1">
    <location>
        <begin position="1"/>
        <end position="27"/>
    </location>
</feature>
<reference evidence="2 3" key="1">
    <citation type="submission" date="2019-02" db="EMBL/GenBank/DDBJ databases">
        <title>Deep-cultivation of Planctomycetes and their phenomic and genomic characterization uncovers novel biology.</title>
        <authorList>
            <person name="Wiegand S."/>
            <person name="Jogler M."/>
            <person name="Boedeker C."/>
            <person name="Pinto D."/>
            <person name="Vollmers J."/>
            <person name="Rivas-Marin E."/>
            <person name="Kohn T."/>
            <person name="Peeters S.H."/>
            <person name="Heuer A."/>
            <person name="Rast P."/>
            <person name="Oberbeckmann S."/>
            <person name="Bunk B."/>
            <person name="Jeske O."/>
            <person name="Meyerdierks A."/>
            <person name="Storesund J.E."/>
            <person name="Kallscheuer N."/>
            <person name="Luecker S."/>
            <person name="Lage O.M."/>
            <person name="Pohl T."/>
            <person name="Merkel B.J."/>
            <person name="Hornburger P."/>
            <person name="Mueller R.-W."/>
            <person name="Bruemmer F."/>
            <person name="Labrenz M."/>
            <person name="Spormann A.M."/>
            <person name="Op den Camp H."/>
            <person name="Overmann J."/>
            <person name="Amann R."/>
            <person name="Jetten M.S.M."/>
            <person name="Mascher T."/>
            <person name="Medema M.H."/>
            <person name="Devos D.P."/>
            <person name="Kaster A.-K."/>
            <person name="Ovreas L."/>
            <person name="Rohde M."/>
            <person name="Galperin M.Y."/>
            <person name="Jogler C."/>
        </authorList>
    </citation>
    <scope>NUCLEOTIDE SEQUENCE [LARGE SCALE GENOMIC DNA]</scope>
    <source>
        <strain evidence="2 3">I41</strain>
    </source>
</reference>
<sequence precursor="true">MNRQFSRRQNSAICGTLLTLTAWLALAAPAAATTISFTYDEDARPSFDPNGVKLMAIVTAAGQIWSDYINAYQIAPNGQSHPAVYHFDLSYENTGGSELGHYDTSWDNMVIDTSSDNGAAIDWFFDPTPFENSEFLMKSLLVGELDATNPQAVDNAYDGLTMPLMEAAYSGPAIAPAAMGKYDMLTTVLHEMGHMLGYNWNPNDDDYDFAGSTIGGHALALNENVDMHGGVEQSLMYPSVALGMRKLPSTSDILGLADEGNSMSFDVPRMEYLGDHSTNWNDTLNWIGGAIPDADNQVFVRNGGIAIMAASGSAASVTISDSSQVFVNNNQYNVVGGTLLGNQYGKTGALNIGSLISGISRFETTRLDLVNGRVNLQNAYATLVVKGDASIGVQGTLLGAGRVEIGGTLTNNGAIEGGAFQLIGFGGQLTLATTGGGKLDLDGNSIAEAGRVRAVGGNLIVAGPLSDDFDGTATIGPGRKMAFFQPWRNHGKLEFRGGSTPDQAAWLGSGGLMTFDGQMDVDGLGMIGAPMTLYGSTKITVRDANDQITFAGPTTLSGVLFEGQGSLAIAGVTSVDLPDPIWQHPATTGVVVGPTASTALVLPGQVASTEGVYTRIPTTYTFSVPVTLKPRGELLAYGSSLVLPRLTTMSSGRIGGLHTVNQIGDLVVDGASIINPTTFIWGGDATNHKTELRAYSQLDLTPRQIVRGGSDNVYNGAIKLATNARLHVDLGAATSWRLAGSMQLNTGASVTGDDMISNGVVSGSGTILVSRFENSGRVIPGRLSGGLLMPNATFVQTTTGILDVVLGQPGLAPAGKGAGTGLLTVGTAQLSGTLTLSLGTGISPAVGSEFDFLRAASVSGTFNNVLLTGTLGQQFQGTLLYGSDRVTFRITSVSGRLAVGVVPEPSTAWMAMLMVGPLAVCRRRS</sequence>
<feature type="chain" id="PRO_5021747780" description="Autotransporter-associated beta strand repeat protein" evidence="1">
    <location>
        <begin position="28"/>
        <end position="925"/>
    </location>
</feature>
<dbReference type="EMBL" id="CP036339">
    <property type="protein sequence ID" value="QDT74706.1"/>
    <property type="molecule type" value="Genomic_DNA"/>
</dbReference>
<organism evidence="2 3">
    <name type="scientific">Lacipirellula limnantheis</name>
    <dbReference type="NCBI Taxonomy" id="2528024"/>
    <lineage>
        <taxon>Bacteria</taxon>
        <taxon>Pseudomonadati</taxon>
        <taxon>Planctomycetota</taxon>
        <taxon>Planctomycetia</taxon>
        <taxon>Pirellulales</taxon>
        <taxon>Lacipirellulaceae</taxon>
        <taxon>Lacipirellula</taxon>
    </lineage>
</organism>
<evidence type="ECO:0000313" key="2">
    <source>
        <dbReference type="EMBL" id="QDT74706.1"/>
    </source>
</evidence>
<dbReference type="Proteomes" id="UP000317909">
    <property type="component" value="Chromosome"/>
</dbReference>
<dbReference type="AlphaFoldDB" id="A0A517U250"/>
<dbReference type="SUPFAM" id="SSF55486">
    <property type="entry name" value="Metalloproteases ('zincins'), catalytic domain"/>
    <property type="match status" value="1"/>
</dbReference>
<protein>
    <recommendedName>
        <fullName evidence="4">Autotransporter-associated beta strand repeat protein</fullName>
    </recommendedName>
</protein>
<dbReference type="KEGG" id="llh:I41_39050"/>
<dbReference type="SUPFAM" id="SSF51126">
    <property type="entry name" value="Pectin lyase-like"/>
    <property type="match status" value="1"/>
</dbReference>
<evidence type="ECO:0000313" key="3">
    <source>
        <dbReference type="Proteomes" id="UP000317909"/>
    </source>
</evidence>
<name>A0A517U250_9BACT</name>
<gene>
    <name evidence="2" type="ORF">I41_39050</name>
</gene>
<keyword evidence="1" id="KW-0732">Signal</keyword>
<dbReference type="InterPro" id="IPR011050">
    <property type="entry name" value="Pectin_lyase_fold/virulence"/>
</dbReference>
<keyword evidence="3" id="KW-1185">Reference proteome</keyword>
<dbReference type="OrthoDB" id="290802at2"/>
<evidence type="ECO:0008006" key="4">
    <source>
        <dbReference type="Google" id="ProtNLM"/>
    </source>
</evidence>
<proteinExistence type="predicted"/>
<dbReference type="RefSeq" id="WP_145434444.1">
    <property type="nucleotide sequence ID" value="NZ_CP036339.1"/>
</dbReference>